<proteinExistence type="predicted"/>
<dbReference type="InterPro" id="IPR041657">
    <property type="entry name" value="HTH_17"/>
</dbReference>
<dbReference type="Proteomes" id="UP001499895">
    <property type="component" value="Unassembled WGS sequence"/>
</dbReference>
<gene>
    <name evidence="3" type="ORF">GCM10009544_26400</name>
</gene>
<evidence type="ECO:0000313" key="3">
    <source>
        <dbReference type="EMBL" id="GAA0462617.1"/>
    </source>
</evidence>
<dbReference type="EMBL" id="BAAAHB010000023">
    <property type="protein sequence ID" value="GAA0462617.1"/>
    <property type="molecule type" value="Genomic_DNA"/>
</dbReference>
<accession>A0ABN0ZXW1</accession>
<dbReference type="Pfam" id="PF12728">
    <property type="entry name" value="HTH_17"/>
    <property type="match status" value="1"/>
</dbReference>
<dbReference type="InterPro" id="IPR009061">
    <property type="entry name" value="DNA-bd_dom_put_sf"/>
</dbReference>
<organism evidence="3 4">
    <name type="scientific">Streptomyces stramineus</name>
    <dbReference type="NCBI Taxonomy" id="173861"/>
    <lineage>
        <taxon>Bacteria</taxon>
        <taxon>Bacillati</taxon>
        <taxon>Actinomycetota</taxon>
        <taxon>Actinomycetes</taxon>
        <taxon>Kitasatosporales</taxon>
        <taxon>Streptomycetaceae</taxon>
        <taxon>Streptomyces</taxon>
    </lineage>
</organism>
<feature type="compositionally biased region" description="Basic and acidic residues" evidence="1">
    <location>
        <begin position="1"/>
        <end position="18"/>
    </location>
</feature>
<dbReference type="SUPFAM" id="SSF46955">
    <property type="entry name" value="Putative DNA-binding domain"/>
    <property type="match status" value="1"/>
</dbReference>
<evidence type="ECO:0000256" key="1">
    <source>
        <dbReference type="SAM" id="MobiDB-lite"/>
    </source>
</evidence>
<reference evidence="3 4" key="1">
    <citation type="journal article" date="2019" name="Int. J. Syst. Evol. Microbiol.">
        <title>The Global Catalogue of Microorganisms (GCM) 10K type strain sequencing project: providing services to taxonomists for standard genome sequencing and annotation.</title>
        <authorList>
            <consortium name="The Broad Institute Genomics Platform"/>
            <consortium name="The Broad Institute Genome Sequencing Center for Infectious Disease"/>
            <person name="Wu L."/>
            <person name="Ma J."/>
        </authorList>
    </citation>
    <scope>NUCLEOTIDE SEQUENCE [LARGE SCALE GENOMIC DNA]</scope>
    <source>
        <strain evidence="3 4">JCM 10649</strain>
    </source>
</reference>
<evidence type="ECO:0000313" key="4">
    <source>
        <dbReference type="Proteomes" id="UP001499895"/>
    </source>
</evidence>
<protein>
    <recommendedName>
        <fullName evidence="2">Helix-turn-helix domain-containing protein</fullName>
    </recommendedName>
</protein>
<feature type="domain" description="Helix-turn-helix" evidence="2">
    <location>
        <begin position="30"/>
        <end position="80"/>
    </location>
</feature>
<sequence>MHHGDVRPLSGPRDRRENGSSAAQVPDEKLTVKEVIGDLRIAPSTFYRWRRLGKAPRSIKLPNGDVRIRRSEYDRWLAEREDAA</sequence>
<keyword evidence="4" id="KW-1185">Reference proteome</keyword>
<comment type="caution">
    <text evidence="3">The sequence shown here is derived from an EMBL/GenBank/DDBJ whole genome shotgun (WGS) entry which is preliminary data.</text>
</comment>
<feature type="region of interest" description="Disordered" evidence="1">
    <location>
        <begin position="1"/>
        <end position="27"/>
    </location>
</feature>
<evidence type="ECO:0000259" key="2">
    <source>
        <dbReference type="Pfam" id="PF12728"/>
    </source>
</evidence>
<name>A0ABN0ZXW1_9ACTN</name>